<keyword evidence="10" id="KW-1185">Reference proteome</keyword>
<feature type="active site" description="Proton donor/acceptor" evidence="6">
    <location>
        <position position="272"/>
    </location>
</feature>
<feature type="active site" description="Nucleophile" evidence="6">
    <location>
        <position position="283"/>
    </location>
</feature>
<dbReference type="SUPFAM" id="SSF141523">
    <property type="entry name" value="L,D-transpeptidase catalytic domain-like"/>
    <property type="match status" value="1"/>
</dbReference>
<evidence type="ECO:0000313" key="9">
    <source>
        <dbReference type="EMBL" id="WQB69225.1"/>
    </source>
</evidence>
<keyword evidence="7" id="KW-0472">Membrane</keyword>
<dbReference type="Pfam" id="PF03734">
    <property type="entry name" value="YkuD"/>
    <property type="match status" value="1"/>
</dbReference>
<dbReference type="EC" id="2.-.-.-" evidence="9"/>
<dbReference type="PROSITE" id="PS52029">
    <property type="entry name" value="LD_TPASE"/>
    <property type="match status" value="1"/>
</dbReference>
<evidence type="ECO:0000313" key="10">
    <source>
        <dbReference type="Proteomes" id="UP001324533"/>
    </source>
</evidence>
<dbReference type="EMBL" id="CP139779">
    <property type="protein sequence ID" value="WQB69225.1"/>
    <property type="molecule type" value="Genomic_DNA"/>
</dbReference>
<keyword evidence="7" id="KW-0812">Transmembrane</keyword>
<evidence type="ECO:0000256" key="7">
    <source>
        <dbReference type="SAM" id="Phobius"/>
    </source>
</evidence>
<evidence type="ECO:0000256" key="4">
    <source>
        <dbReference type="ARBA" id="ARBA00022984"/>
    </source>
</evidence>
<keyword evidence="5 6" id="KW-0961">Cell wall biogenesis/degradation</keyword>
<evidence type="ECO:0000256" key="5">
    <source>
        <dbReference type="ARBA" id="ARBA00023316"/>
    </source>
</evidence>
<name>A0ABZ0VAS1_9MICO</name>
<keyword evidence="3 6" id="KW-0133">Cell shape</keyword>
<evidence type="ECO:0000256" key="6">
    <source>
        <dbReference type="PROSITE-ProRule" id="PRU01373"/>
    </source>
</evidence>
<dbReference type="Gene3D" id="2.40.440.10">
    <property type="entry name" value="L,D-transpeptidase catalytic domain-like"/>
    <property type="match status" value="1"/>
</dbReference>
<evidence type="ECO:0000256" key="2">
    <source>
        <dbReference type="ARBA" id="ARBA00022679"/>
    </source>
</evidence>
<keyword evidence="7" id="KW-1133">Transmembrane helix</keyword>
<evidence type="ECO:0000256" key="3">
    <source>
        <dbReference type="ARBA" id="ARBA00022960"/>
    </source>
</evidence>
<gene>
    <name evidence="9" type="ORF">T9R20_10950</name>
</gene>
<sequence>MPPSPNTGRTSSRSWIAVAIGVVVLVAGFTGAWLLRPDAAPVAAPAPTPTVVTPSATPTPVATPAPAPVGFAANTASYDLGALPQVDVFAVIPSLPVDPDPASAPTGEVVTAAGAGAPVFSDPTGDPVAVLPAEYVYGGTTVPVVERQEHWVRVLLTGRQATPSTGNPGQLTGWLRAQDVTFAAVDARVEVSLSARTIDIVGPGGSERIATDFGSGVEGTPTPTGRSFIMTTRVEPSFGYTRGYPLVYLSVQSPTLDGFGGADVAITAFHYHDARSGAISNGCIRLDPAAIQRLSELPMGTPVLITP</sequence>
<dbReference type="InterPro" id="IPR038063">
    <property type="entry name" value="Transpep_catalytic_dom"/>
</dbReference>
<keyword evidence="4 6" id="KW-0573">Peptidoglycan synthesis</keyword>
<proteinExistence type="predicted"/>
<dbReference type="CDD" id="cd16913">
    <property type="entry name" value="YkuD_like"/>
    <property type="match status" value="1"/>
</dbReference>
<dbReference type="Proteomes" id="UP001324533">
    <property type="component" value="Chromosome"/>
</dbReference>
<dbReference type="RefSeq" id="WP_322409345.1">
    <property type="nucleotide sequence ID" value="NZ_CP139779.1"/>
</dbReference>
<accession>A0ABZ0VAS1</accession>
<dbReference type="InterPro" id="IPR005490">
    <property type="entry name" value="LD_TPept_cat_dom"/>
</dbReference>
<comment type="pathway">
    <text evidence="1 6">Cell wall biogenesis; peptidoglycan biosynthesis.</text>
</comment>
<reference evidence="9 10" key="1">
    <citation type="submission" date="2023-06" db="EMBL/GenBank/DDBJ databases">
        <title>Rock-solubilizing bacteria, Microbacterium invictum, promotes re-establishment of vegetation in rocky wasteland by accelerating rock bio-weathering and reshaping soil bacterial community.</title>
        <authorList>
            <person name="Liu C."/>
        </authorList>
    </citation>
    <scope>NUCLEOTIDE SEQUENCE [LARGE SCALE GENOMIC DNA]</scope>
    <source>
        <strain evidence="9 10">X-18</strain>
    </source>
</reference>
<keyword evidence="2 9" id="KW-0808">Transferase</keyword>
<feature type="domain" description="L,D-TPase catalytic" evidence="8">
    <location>
        <begin position="187"/>
        <end position="306"/>
    </location>
</feature>
<dbReference type="GO" id="GO:0016740">
    <property type="term" value="F:transferase activity"/>
    <property type="evidence" value="ECO:0007669"/>
    <property type="project" value="UniProtKB-KW"/>
</dbReference>
<organism evidence="9 10">
    <name type="scientific">Microbacterium invictum</name>
    <dbReference type="NCBI Taxonomy" id="515415"/>
    <lineage>
        <taxon>Bacteria</taxon>
        <taxon>Bacillati</taxon>
        <taxon>Actinomycetota</taxon>
        <taxon>Actinomycetes</taxon>
        <taxon>Micrococcales</taxon>
        <taxon>Microbacteriaceae</taxon>
        <taxon>Microbacterium</taxon>
    </lineage>
</organism>
<evidence type="ECO:0000259" key="8">
    <source>
        <dbReference type="PROSITE" id="PS52029"/>
    </source>
</evidence>
<feature type="transmembrane region" description="Helical" evidence="7">
    <location>
        <begin position="15"/>
        <end position="35"/>
    </location>
</feature>
<protein>
    <submittedName>
        <fullName evidence="9">L,D-transpeptidase</fullName>
        <ecNumber evidence="9">2.-.-.-</ecNumber>
    </submittedName>
</protein>
<evidence type="ECO:0000256" key="1">
    <source>
        <dbReference type="ARBA" id="ARBA00004752"/>
    </source>
</evidence>